<feature type="compositionally biased region" description="Pro residues" evidence="12">
    <location>
        <begin position="27"/>
        <end position="43"/>
    </location>
</feature>
<organism evidence="14 15">
    <name type="scientific">Leucosporidium creatinivorum</name>
    <dbReference type="NCBI Taxonomy" id="106004"/>
    <lineage>
        <taxon>Eukaryota</taxon>
        <taxon>Fungi</taxon>
        <taxon>Dikarya</taxon>
        <taxon>Basidiomycota</taxon>
        <taxon>Pucciniomycotina</taxon>
        <taxon>Microbotryomycetes</taxon>
        <taxon>Leucosporidiales</taxon>
        <taxon>Leucosporidium</taxon>
    </lineage>
</organism>
<feature type="region of interest" description="Disordered" evidence="12">
    <location>
        <begin position="14"/>
        <end position="43"/>
    </location>
</feature>
<dbReference type="InterPro" id="IPR050188">
    <property type="entry name" value="RluA_PseudoU_synthase"/>
</dbReference>
<dbReference type="PANTHER" id="PTHR21600">
    <property type="entry name" value="MITOCHONDRIAL RNA PSEUDOURIDINE SYNTHASE"/>
    <property type="match status" value="1"/>
</dbReference>
<reference evidence="14 15" key="1">
    <citation type="submission" date="2016-07" db="EMBL/GenBank/DDBJ databases">
        <title>Pervasive Adenine N6-methylation of Active Genes in Fungi.</title>
        <authorList>
            <consortium name="DOE Joint Genome Institute"/>
            <person name="Mondo S.J."/>
            <person name="Dannebaum R.O."/>
            <person name="Kuo R.C."/>
            <person name="Labutti K."/>
            <person name="Haridas S."/>
            <person name="Kuo A."/>
            <person name="Salamov A."/>
            <person name="Ahrendt S.R."/>
            <person name="Lipzen A."/>
            <person name="Sullivan W."/>
            <person name="Andreopoulos W.B."/>
            <person name="Clum A."/>
            <person name="Lindquist E."/>
            <person name="Daum C."/>
            <person name="Ramamoorthy G.K."/>
            <person name="Gryganskyi A."/>
            <person name="Culley D."/>
            <person name="Magnuson J.K."/>
            <person name="James T.Y."/>
            <person name="O'Malley M.A."/>
            <person name="Stajich J.E."/>
            <person name="Spatafora J.W."/>
            <person name="Visel A."/>
            <person name="Grigoriev I.V."/>
        </authorList>
    </citation>
    <scope>NUCLEOTIDE SEQUENCE [LARGE SCALE GENOMIC DNA]</scope>
    <source>
        <strain evidence="14 15">62-1032</strain>
    </source>
</reference>
<dbReference type="Gene3D" id="3.30.2350.10">
    <property type="entry name" value="Pseudouridine synthase"/>
    <property type="match status" value="1"/>
</dbReference>
<name>A0A1Y2FRE8_9BASI</name>
<dbReference type="SUPFAM" id="SSF55120">
    <property type="entry name" value="Pseudouridine synthase"/>
    <property type="match status" value="1"/>
</dbReference>
<evidence type="ECO:0000256" key="10">
    <source>
        <dbReference type="ARBA" id="ARBA00041978"/>
    </source>
</evidence>
<feature type="domain" description="Pseudouridine synthase RsuA/RluA-like" evidence="13">
    <location>
        <begin position="57"/>
        <end position="207"/>
    </location>
</feature>
<evidence type="ECO:0000256" key="9">
    <source>
        <dbReference type="ARBA" id="ARBA00041561"/>
    </source>
</evidence>
<dbReference type="GO" id="GO:0005739">
    <property type="term" value="C:mitochondrion"/>
    <property type="evidence" value="ECO:0007669"/>
    <property type="project" value="UniProtKB-SubCell"/>
</dbReference>
<evidence type="ECO:0000256" key="2">
    <source>
        <dbReference type="ARBA" id="ARBA00010876"/>
    </source>
</evidence>
<dbReference type="Pfam" id="PF00849">
    <property type="entry name" value="PseudoU_synth_2"/>
    <property type="match status" value="1"/>
</dbReference>
<comment type="function">
    <text evidence="6">Pseudouridylate synthase responsible for the pseudouridine-2819 formation in mitochondrial 21S rRNA. May modulate the efficiency or the fidelity of the mitochondrial translation machinery.</text>
</comment>
<evidence type="ECO:0000256" key="4">
    <source>
        <dbReference type="ARBA" id="ARBA00023235"/>
    </source>
</evidence>
<proteinExistence type="inferred from homology"/>
<evidence type="ECO:0000313" key="15">
    <source>
        <dbReference type="Proteomes" id="UP000193467"/>
    </source>
</evidence>
<evidence type="ECO:0000259" key="13">
    <source>
        <dbReference type="Pfam" id="PF00849"/>
    </source>
</evidence>
<evidence type="ECO:0000256" key="7">
    <source>
        <dbReference type="ARBA" id="ARBA00038947"/>
    </source>
</evidence>
<comment type="similarity">
    <text evidence="2">Belongs to the pseudouridine synthase RluA family.</text>
</comment>
<dbReference type="GO" id="GO:0003723">
    <property type="term" value="F:RNA binding"/>
    <property type="evidence" value="ECO:0007669"/>
    <property type="project" value="InterPro"/>
</dbReference>
<dbReference type="STRING" id="106004.A0A1Y2FRE8"/>
<dbReference type="GO" id="GO:0000455">
    <property type="term" value="P:enzyme-directed rRNA pseudouridine synthesis"/>
    <property type="evidence" value="ECO:0007669"/>
    <property type="project" value="TreeGrafter"/>
</dbReference>
<comment type="subcellular location">
    <subcellularLocation>
        <location evidence="1">Mitochondrion</location>
    </subcellularLocation>
</comment>
<evidence type="ECO:0000256" key="11">
    <source>
        <dbReference type="ARBA" id="ARBA00042700"/>
    </source>
</evidence>
<evidence type="ECO:0000256" key="12">
    <source>
        <dbReference type="SAM" id="MobiDB-lite"/>
    </source>
</evidence>
<dbReference type="InterPro" id="IPR020103">
    <property type="entry name" value="PsdUridine_synth_cat_dom_sf"/>
</dbReference>
<comment type="catalytic activity">
    <reaction evidence="5">
        <text>uridine(2819) in 21S rRNA = pseudouridine(2819) in 21S rRNA</text>
        <dbReference type="Rhea" id="RHEA:42556"/>
        <dbReference type="Rhea" id="RHEA-COMP:10113"/>
        <dbReference type="Rhea" id="RHEA-COMP:10114"/>
        <dbReference type="ChEBI" id="CHEBI:65314"/>
        <dbReference type="ChEBI" id="CHEBI:65315"/>
        <dbReference type="EC" id="5.4.99.43"/>
    </reaction>
</comment>
<accession>A0A1Y2FRE8</accession>
<evidence type="ECO:0000256" key="3">
    <source>
        <dbReference type="ARBA" id="ARBA00023128"/>
    </source>
</evidence>
<sequence>MRSSLCRLAYRVKPNKSKAPTSNFPGRPTPIPPPAPEPAPAPPPFVPDIVWENRSALVINKEGNIAIQGQHGSSARRRWDVLLEELRARPESPEIFPVHRLDKSTTGTLLLAKSQLQAKKFSKAFQSHQVQRDYLAVVHGALKVGYEGEVDVPLRVDEDRVRLAEEDDYDGLEAKTKWKCLAASPSHSLLSLSPSTGRKHQLRIHCAEVLKAPIVGCYKYAEERATQKALFGLSFPPDTILLHASTISFHTWEKSGKRSTVVAKAALPDIFRKFCKAAGLDLSALRVKE</sequence>
<dbReference type="OrthoDB" id="428658at2759"/>
<evidence type="ECO:0000256" key="8">
    <source>
        <dbReference type="ARBA" id="ARBA00040626"/>
    </source>
</evidence>
<comment type="caution">
    <text evidence="14">The sequence shown here is derived from an EMBL/GenBank/DDBJ whole genome shotgun (WGS) entry which is preliminary data.</text>
</comment>
<evidence type="ECO:0000313" key="14">
    <source>
        <dbReference type="EMBL" id="ORY85295.1"/>
    </source>
</evidence>
<keyword evidence="15" id="KW-1185">Reference proteome</keyword>
<evidence type="ECO:0000256" key="5">
    <source>
        <dbReference type="ARBA" id="ARBA00036927"/>
    </source>
</evidence>
<keyword evidence="3" id="KW-0496">Mitochondrion</keyword>
<dbReference type="EMBL" id="MCGR01000016">
    <property type="protein sequence ID" value="ORY85295.1"/>
    <property type="molecule type" value="Genomic_DNA"/>
</dbReference>
<protein>
    <recommendedName>
        <fullName evidence="8">21S rRNA pseudouridine(2819) synthase</fullName>
        <ecNumber evidence="7">5.4.99.43</ecNumber>
    </recommendedName>
    <alternativeName>
        <fullName evidence="10">Pseudouridine synthase 5</fullName>
    </alternativeName>
    <alternativeName>
        <fullName evidence="9">Pseudouridylate synthase PUS5</fullName>
    </alternativeName>
    <alternativeName>
        <fullName evidence="11">Uracil hydrolyase PUS5</fullName>
    </alternativeName>
</protein>
<dbReference type="PANTHER" id="PTHR21600:SF81">
    <property type="entry name" value="21S RRNA PSEUDOURIDINE(2819) SYNTHASE"/>
    <property type="match status" value="1"/>
</dbReference>
<evidence type="ECO:0000256" key="6">
    <source>
        <dbReference type="ARBA" id="ARBA00037513"/>
    </source>
</evidence>
<gene>
    <name evidence="14" type="ORF">BCR35DRAFT_302740</name>
</gene>
<dbReference type="InParanoid" id="A0A1Y2FRE8"/>
<keyword evidence="4" id="KW-0413">Isomerase</keyword>
<evidence type="ECO:0000256" key="1">
    <source>
        <dbReference type="ARBA" id="ARBA00004173"/>
    </source>
</evidence>
<dbReference type="AlphaFoldDB" id="A0A1Y2FRE8"/>
<dbReference type="CDD" id="cd02869">
    <property type="entry name" value="PseudoU_synth_RluA_like"/>
    <property type="match status" value="1"/>
</dbReference>
<dbReference type="InterPro" id="IPR006145">
    <property type="entry name" value="PsdUridine_synth_RsuA/RluA"/>
</dbReference>
<dbReference type="Proteomes" id="UP000193467">
    <property type="component" value="Unassembled WGS sequence"/>
</dbReference>
<dbReference type="EC" id="5.4.99.43" evidence="7"/>
<dbReference type="GO" id="GO:0160143">
    <property type="term" value="F:21S rRNA pseudouridine(2819) synthase activity"/>
    <property type="evidence" value="ECO:0007669"/>
    <property type="project" value="UniProtKB-EC"/>
</dbReference>